<proteinExistence type="predicted"/>
<sequence>MATAIATTSAADTTTAVAKTAVALTTIDDHWQDGATSAGLNTQISAVVTDVTAFDALSDQLDADVTDHATVLNNINGWGLGGGASDVHTNTVTETVLAVGATLLVGTVAANELSVGSRINIKGQVRQIDINGADTLTVKLYHSTDITNSADFLTAGTEILTSGAVAAADNDIFTWDFEVCCRAIGSGTTEYWVSGSYGTLAASGTSAMKAFYKALTALDSTALQYFGVAATYSAAHADNECQMEAFSGSILGTT</sequence>
<protein>
    <submittedName>
        <fullName evidence="1">Uncharacterized protein</fullName>
    </submittedName>
</protein>
<gene>
    <name evidence="1" type="ORF">MM415B02033_0002</name>
</gene>
<dbReference type="EMBL" id="MT141166">
    <property type="protein sequence ID" value="QJA55551.1"/>
    <property type="molecule type" value="Genomic_DNA"/>
</dbReference>
<reference evidence="1" key="1">
    <citation type="submission" date="2020-03" db="EMBL/GenBank/DDBJ databases">
        <title>The deep terrestrial virosphere.</title>
        <authorList>
            <person name="Holmfeldt K."/>
            <person name="Nilsson E."/>
            <person name="Simone D."/>
            <person name="Lopez-Fernandez M."/>
            <person name="Wu X."/>
            <person name="de Brujin I."/>
            <person name="Lundin D."/>
            <person name="Andersson A."/>
            <person name="Bertilsson S."/>
            <person name="Dopson M."/>
        </authorList>
    </citation>
    <scope>NUCLEOTIDE SEQUENCE</scope>
    <source>
        <strain evidence="1">MM415B02033</strain>
    </source>
</reference>
<organism evidence="1">
    <name type="scientific">viral metagenome</name>
    <dbReference type="NCBI Taxonomy" id="1070528"/>
    <lineage>
        <taxon>unclassified sequences</taxon>
        <taxon>metagenomes</taxon>
        <taxon>organismal metagenomes</taxon>
    </lineage>
</organism>
<dbReference type="AlphaFoldDB" id="A0A6M3IDL5"/>
<evidence type="ECO:0000313" key="1">
    <source>
        <dbReference type="EMBL" id="QJA55551.1"/>
    </source>
</evidence>
<accession>A0A6M3IDL5</accession>
<name>A0A6M3IDL5_9ZZZZ</name>